<evidence type="ECO:0000313" key="5">
    <source>
        <dbReference type="Proteomes" id="UP000186684"/>
    </source>
</evidence>
<accession>A0A1N7LZX8</accession>
<dbReference type="EMBL" id="FTOQ01000003">
    <property type="protein sequence ID" value="SIS79386.1"/>
    <property type="molecule type" value="Genomic_DNA"/>
</dbReference>
<dbReference type="InterPro" id="IPR036249">
    <property type="entry name" value="Thioredoxin-like_sf"/>
</dbReference>
<dbReference type="OrthoDB" id="9803562at2"/>
<dbReference type="PANTHER" id="PTHR44051:SF19">
    <property type="entry name" value="DISULFIDE-BOND OXIDOREDUCTASE YFCG"/>
    <property type="match status" value="1"/>
</dbReference>
<dbReference type="PANTHER" id="PTHR44051">
    <property type="entry name" value="GLUTATHIONE S-TRANSFERASE-RELATED"/>
    <property type="match status" value="1"/>
</dbReference>
<dbReference type="InterPro" id="IPR010987">
    <property type="entry name" value="Glutathione-S-Trfase_C-like"/>
</dbReference>
<protein>
    <submittedName>
        <fullName evidence="4">GST-like protein</fullName>
    </submittedName>
</protein>
<dbReference type="PROSITE" id="PS50404">
    <property type="entry name" value="GST_NTER"/>
    <property type="match status" value="1"/>
</dbReference>
<dbReference type="STRING" id="633194.SAMN05421759_103324"/>
<dbReference type="SFLD" id="SFLDS00019">
    <property type="entry name" value="Glutathione_Transferase_(cytos"/>
    <property type="match status" value="1"/>
</dbReference>
<dbReference type="InterPro" id="IPR036282">
    <property type="entry name" value="Glutathione-S-Trfase_C_sf"/>
</dbReference>
<dbReference type="AlphaFoldDB" id="A0A1N7LZX8"/>
<dbReference type="PROSITE" id="PS50405">
    <property type="entry name" value="GST_CTER"/>
    <property type="match status" value="1"/>
</dbReference>
<dbReference type="SUPFAM" id="SSF47616">
    <property type="entry name" value="GST C-terminal domain-like"/>
    <property type="match status" value="1"/>
</dbReference>
<dbReference type="CDD" id="cd03048">
    <property type="entry name" value="GST_N_Ure2p_like"/>
    <property type="match status" value="1"/>
</dbReference>
<sequence>MIDLYFAPTPNGWKAAIMLEETGLDYRPVLMQLSAGDQFAPEFLKISPNAKMPAIVDHAPEPAWGKEPVSVFESGAILLYLADKTGRFAPPQTDLRARKELMEWLFWQVGNQGPMGGQLSHFRNYAPEGDRDYGFKRYLGEYDRNLGVLESRLADRDYILGDYSIADMLAFPWAFIAKPLGASLDDFPRVADWRGRIKARPAVQRAIDLHKSEQNRGRHRADNNTILFNQSAASLKSGRTGDPG</sequence>
<dbReference type="Gene3D" id="3.40.30.10">
    <property type="entry name" value="Glutaredoxin"/>
    <property type="match status" value="1"/>
</dbReference>
<reference evidence="5" key="1">
    <citation type="submission" date="2017-01" db="EMBL/GenBank/DDBJ databases">
        <authorList>
            <person name="Varghese N."/>
            <person name="Submissions S."/>
        </authorList>
    </citation>
    <scope>NUCLEOTIDE SEQUENCE [LARGE SCALE GENOMIC DNA]</scope>
    <source>
        <strain evidence="5">DSM 29430</strain>
    </source>
</reference>
<evidence type="ECO:0000313" key="4">
    <source>
        <dbReference type="EMBL" id="SIS79386.1"/>
    </source>
</evidence>
<dbReference type="SUPFAM" id="SSF52833">
    <property type="entry name" value="Thioredoxin-like"/>
    <property type="match status" value="1"/>
</dbReference>
<evidence type="ECO:0000256" key="1">
    <source>
        <dbReference type="RuleBase" id="RU003494"/>
    </source>
</evidence>
<feature type="domain" description="GST C-terminal" evidence="3">
    <location>
        <begin position="94"/>
        <end position="218"/>
    </location>
</feature>
<dbReference type="InterPro" id="IPR004046">
    <property type="entry name" value="GST_C"/>
</dbReference>
<dbReference type="Proteomes" id="UP000186684">
    <property type="component" value="Unassembled WGS sequence"/>
</dbReference>
<dbReference type="InterPro" id="IPR040079">
    <property type="entry name" value="Glutathione_S-Trfase"/>
</dbReference>
<dbReference type="Gene3D" id="1.20.1050.10">
    <property type="match status" value="1"/>
</dbReference>
<gene>
    <name evidence="4" type="ORF">SAMN05421759_103324</name>
</gene>
<dbReference type="Pfam" id="PF00043">
    <property type="entry name" value="GST_C"/>
    <property type="match status" value="1"/>
</dbReference>
<feature type="domain" description="GST N-terminal" evidence="2">
    <location>
        <begin position="1"/>
        <end position="89"/>
    </location>
</feature>
<keyword evidence="5" id="KW-1185">Reference proteome</keyword>
<dbReference type="Pfam" id="PF02798">
    <property type="entry name" value="GST_N"/>
    <property type="match status" value="1"/>
</dbReference>
<comment type="similarity">
    <text evidence="1">Belongs to the GST superfamily.</text>
</comment>
<organism evidence="4 5">
    <name type="scientific">Roseivivax lentus</name>
    <dbReference type="NCBI Taxonomy" id="633194"/>
    <lineage>
        <taxon>Bacteria</taxon>
        <taxon>Pseudomonadati</taxon>
        <taxon>Pseudomonadota</taxon>
        <taxon>Alphaproteobacteria</taxon>
        <taxon>Rhodobacterales</taxon>
        <taxon>Roseobacteraceae</taxon>
        <taxon>Roseivivax</taxon>
    </lineage>
</organism>
<evidence type="ECO:0000259" key="3">
    <source>
        <dbReference type="PROSITE" id="PS50405"/>
    </source>
</evidence>
<dbReference type="RefSeq" id="WP_076447054.1">
    <property type="nucleotide sequence ID" value="NZ_FTOQ01000003.1"/>
</dbReference>
<proteinExistence type="inferred from homology"/>
<dbReference type="InterPro" id="IPR004045">
    <property type="entry name" value="Glutathione_S-Trfase_N"/>
</dbReference>
<evidence type="ECO:0000259" key="2">
    <source>
        <dbReference type="PROSITE" id="PS50404"/>
    </source>
</evidence>
<dbReference type="SFLD" id="SFLDG00358">
    <property type="entry name" value="Main_(cytGST)"/>
    <property type="match status" value="1"/>
</dbReference>
<name>A0A1N7LZX8_9RHOB</name>
<dbReference type="SFLD" id="SFLDG01151">
    <property type="entry name" value="Main.2:_Nu-like"/>
    <property type="match status" value="1"/>
</dbReference>